<dbReference type="Proteomes" id="UP000246464">
    <property type="component" value="Chromosome 7"/>
</dbReference>
<gene>
    <name evidence="3" type="ORF">F2P81_001194</name>
    <name evidence="2" type="ORF">SMAX5B_016311</name>
</gene>
<dbReference type="AlphaFoldDB" id="A0A2U9BL71"/>
<evidence type="ECO:0000313" key="2">
    <source>
        <dbReference type="EMBL" id="AWP04825.1"/>
    </source>
</evidence>
<evidence type="ECO:0000313" key="4">
    <source>
        <dbReference type="Proteomes" id="UP000246464"/>
    </source>
</evidence>
<dbReference type="EMBL" id="CP026249">
    <property type="protein sequence ID" value="AWP04825.1"/>
    <property type="molecule type" value="Genomic_DNA"/>
</dbReference>
<reference evidence="3 5" key="2">
    <citation type="submission" date="2019-06" db="EMBL/GenBank/DDBJ databases">
        <title>Draft genomes of female and male turbot (Scophthalmus maximus).</title>
        <authorList>
            <person name="Xu H."/>
            <person name="Xu X.-W."/>
            <person name="Shao C."/>
            <person name="Chen S."/>
        </authorList>
    </citation>
    <scope>NUCLEOTIDE SEQUENCE [LARGE SCALE GENOMIC DNA]</scope>
    <source>
        <strain evidence="3">Ysfricsl-2016a</strain>
        <tissue evidence="3">Blood</tissue>
    </source>
</reference>
<evidence type="ECO:0000313" key="3">
    <source>
        <dbReference type="EMBL" id="KAF0047561.1"/>
    </source>
</evidence>
<evidence type="ECO:0000313" key="5">
    <source>
        <dbReference type="Proteomes" id="UP000438429"/>
    </source>
</evidence>
<protein>
    <submittedName>
        <fullName evidence="2">Uncharacterized protein</fullName>
    </submittedName>
</protein>
<name>A0A2U9BL71_SCOMX</name>
<proteinExistence type="predicted"/>
<reference evidence="2 4" key="1">
    <citation type="submission" date="2017-12" db="EMBL/GenBank/DDBJ databases">
        <title>Integrating genomic resources of turbot (Scophthalmus maximus) in depth evaluation of genetic and physical mapping variation across individuals.</title>
        <authorList>
            <person name="Martinez P."/>
        </authorList>
    </citation>
    <scope>NUCLEOTIDE SEQUENCE [LARGE SCALE GENOMIC DNA]</scope>
</reference>
<organism evidence="2 4">
    <name type="scientific">Scophthalmus maximus</name>
    <name type="common">Turbot</name>
    <name type="synonym">Psetta maxima</name>
    <dbReference type="NCBI Taxonomy" id="52904"/>
    <lineage>
        <taxon>Eukaryota</taxon>
        <taxon>Metazoa</taxon>
        <taxon>Chordata</taxon>
        <taxon>Craniata</taxon>
        <taxon>Vertebrata</taxon>
        <taxon>Euteleostomi</taxon>
        <taxon>Actinopterygii</taxon>
        <taxon>Neopterygii</taxon>
        <taxon>Teleostei</taxon>
        <taxon>Neoteleostei</taxon>
        <taxon>Acanthomorphata</taxon>
        <taxon>Carangaria</taxon>
        <taxon>Pleuronectiformes</taxon>
        <taxon>Pleuronectoidei</taxon>
        <taxon>Scophthalmidae</taxon>
        <taxon>Scophthalmus</taxon>
    </lineage>
</organism>
<sequence length="78" mass="9364">MTAALRTDDAAMTVVFKTSVAHLRLRESPHQTRPKHKTAEPEQFPPFLNSFHYAYQHLYEQEEKRVKVPDWNQQKYHR</sequence>
<dbReference type="Proteomes" id="UP000438429">
    <property type="component" value="Unassembled WGS sequence"/>
</dbReference>
<keyword evidence="4" id="KW-1185">Reference proteome</keyword>
<dbReference type="EMBL" id="VEVO01000001">
    <property type="protein sequence ID" value="KAF0047561.1"/>
    <property type="molecule type" value="Genomic_DNA"/>
</dbReference>
<evidence type="ECO:0000256" key="1">
    <source>
        <dbReference type="SAM" id="MobiDB-lite"/>
    </source>
</evidence>
<accession>A0A2U9BL71</accession>
<feature type="region of interest" description="Disordered" evidence="1">
    <location>
        <begin position="26"/>
        <end position="45"/>
    </location>
</feature>